<keyword evidence="1" id="KW-0479">Metal-binding</keyword>
<evidence type="ECO:0000256" key="3">
    <source>
        <dbReference type="ARBA" id="ARBA00022833"/>
    </source>
</evidence>
<reference evidence="6" key="2">
    <citation type="submission" date="2020-11" db="EMBL/GenBank/DDBJ databases">
        <authorList>
            <person name="McCartney M.A."/>
            <person name="Auch B."/>
            <person name="Kono T."/>
            <person name="Mallez S."/>
            <person name="Becker A."/>
            <person name="Gohl D.M."/>
            <person name="Silverstein K.A.T."/>
            <person name="Koren S."/>
            <person name="Bechman K.B."/>
            <person name="Herman A."/>
            <person name="Abrahante J.E."/>
            <person name="Garbe J."/>
        </authorList>
    </citation>
    <scope>NUCLEOTIDE SEQUENCE</scope>
    <source>
        <strain evidence="6">Duluth1</strain>
        <tissue evidence="6">Whole animal</tissue>
    </source>
</reference>
<accession>A0A9D4EHS4</accession>
<keyword evidence="7" id="KW-1185">Reference proteome</keyword>
<feature type="domain" description="PHD-type" evidence="5">
    <location>
        <begin position="264"/>
        <end position="309"/>
    </location>
</feature>
<name>A0A9D4EHS4_DREPO</name>
<evidence type="ECO:0000256" key="4">
    <source>
        <dbReference type="SAM" id="MobiDB-lite"/>
    </source>
</evidence>
<reference evidence="6" key="1">
    <citation type="journal article" date="2019" name="bioRxiv">
        <title>The Genome of the Zebra Mussel, Dreissena polymorpha: A Resource for Invasive Species Research.</title>
        <authorList>
            <person name="McCartney M.A."/>
            <person name="Auch B."/>
            <person name="Kono T."/>
            <person name="Mallez S."/>
            <person name="Zhang Y."/>
            <person name="Obille A."/>
            <person name="Becker A."/>
            <person name="Abrahante J.E."/>
            <person name="Garbe J."/>
            <person name="Badalamenti J.P."/>
            <person name="Herman A."/>
            <person name="Mangelson H."/>
            <person name="Liachko I."/>
            <person name="Sullivan S."/>
            <person name="Sone E.D."/>
            <person name="Koren S."/>
            <person name="Silverstein K.A.T."/>
            <person name="Beckman K.B."/>
            <person name="Gohl D.M."/>
        </authorList>
    </citation>
    <scope>NUCLEOTIDE SEQUENCE</scope>
    <source>
        <strain evidence="6">Duluth1</strain>
        <tissue evidence="6">Whole animal</tissue>
    </source>
</reference>
<proteinExistence type="predicted"/>
<organism evidence="6 7">
    <name type="scientific">Dreissena polymorpha</name>
    <name type="common">Zebra mussel</name>
    <name type="synonym">Mytilus polymorpha</name>
    <dbReference type="NCBI Taxonomy" id="45954"/>
    <lineage>
        <taxon>Eukaryota</taxon>
        <taxon>Metazoa</taxon>
        <taxon>Spiralia</taxon>
        <taxon>Lophotrochozoa</taxon>
        <taxon>Mollusca</taxon>
        <taxon>Bivalvia</taxon>
        <taxon>Autobranchia</taxon>
        <taxon>Heteroconchia</taxon>
        <taxon>Euheterodonta</taxon>
        <taxon>Imparidentia</taxon>
        <taxon>Neoheterodontei</taxon>
        <taxon>Myida</taxon>
        <taxon>Dreissenoidea</taxon>
        <taxon>Dreissenidae</taxon>
        <taxon>Dreissena</taxon>
    </lineage>
</organism>
<protein>
    <recommendedName>
        <fullName evidence="5">PHD-type domain-containing protein</fullName>
    </recommendedName>
</protein>
<sequence length="459" mass="53023">MELEKHTGSERTQRLRVPRSIYTPIQDIKTEKRHYKVNPRKAVQKKLLGTTIPQKKMEVSDKHGTLVIENLSSAAYEVLKSQTFEYYKTCEDRQCEIKRRASTAKGVKSEIIVEEAACVKYNSGGKQLFRVYFFNTTNKIDVNGHMYKMFITEGLPKISKILEKHDFIDQLNSMIYDACSAYFDQQTETCASKISLKIQEKQQLAENTQIRTANRDKHGSRTLHIPHIPQLKYHETPEEDDTGIMNLDDLNGRCTEEDDKDFPCTVCDEDTEGKTSIECMLCGKWIHRECHIKSLNYEPYENDYICTLCKCLDDEEPKVRNKRSPINDYDDCSLHVLYDENDENETETHNKTQQDSNTEDKSDEVETRSDSSHTERKTFDRQTDNIAVKTIFTSIVHDGAVRSITLHKIENSNEERSCLNVQSSHVVKSQNVESTFHPAVRQSETNCHSPNPTNARKEQ</sequence>
<dbReference type="InterPro" id="IPR011011">
    <property type="entry name" value="Znf_FYVE_PHD"/>
</dbReference>
<evidence type="ECO:0000256" key="1">
    <source>
        <dbReference type="ARBA" id="ARBA00022723"/>
    </source>
</evidence>
<dbReference type="Gene3D" id="3.30.40.10">
    <property type="entry name" value="Zinc/RING finger domain, C3HC4 (zinc finger)"/>
    <property type="match status" value="1"/>
</dbReference>
<feature type="region of interest" description="Disordered" evidence="4">
    <location>
        <begin position="342"/>
        <end position="379"/>
    </location>
</feature>
<feature type="compositionally biased region" description="Polar residues" evidence="4">
    <location>
        <begin position="442"/>
        <end position="459"/>
    </location>
</feature>
<evidence type="ECO:0000256" key="2">
    <source>
        <dbReference type="ARBA" id="ARBA00022771"/>
    </source>
</evidence>
<evidence type="ECO:0000259" key="5">
    <source>
        <dbReference type="Pfam" id="PF00628"/>
    </source>
</evidence>
<comment type="caution">
    <text evidence="6">The sequence shown here is derived from an EMBL/GenBank/DDBJ whole genome shotgun (WGS) entry which is preliminary data.</text>
</comment>
<dbReference type="GO" id="GO:0008270">
    <property type="term" value="F:zinc ion binding"/>
    <property type="evidence" value="ECO:0007669"/>
    <property type="project" value="UniProtKB-KW"/>
</dbReference>
<gene>
    <name evidence="6" type="ORF">DPMN_157698</name>
</gene>
<dbReference type="Pfam" id="PF00628">
    <property type="entry name" value="PHD"/>
    <property type="match status" value="1"/>
</dbReference>
<feature type="region of interest" description="Disordered" evidence="4">
    <location>
        <begin position="440"/>
        <end position="459"/>
    </location>
</feature>
<keyword evidence="3" id="KW-0862">Zinc</keyword>
<dbReference type="EMBL" id="JAIWYP010000008">
    <property type="protein sequence ID" value="KAH3779890.1"/>
    <property type="molecule type" value="Genomic_DNA"/>
</dbReference>
<dbReference type="SUPFAM" id="SSF57903">
    <property type="entry name" value="FYVE/PHD zinc finger"/>
    <property type="match status" value="1"/>
</dbReference>
<dbReference type="InterPro" id="IPR013083">
    <property type="entry name" value="Znf_RING/FYVE/PHD"/>
</dbReference>
<evidence type="ECO:0000313" key="7">
    <source>
        <dbReference type="Proteomes" id="UP000828390"/>
    </source>
</evidence>
<keyword evidence="2" id="KW-0863">Zinc-finger</keyword>
<dbReference type="CDD" id="cd15489">
    <property type="entry name" value="PHD_SF"/>
    <property type="match status" value="1"/>
</dbReference>
<feature type="compositionally biased region" description="Basic and acidic residues" evidence="4">
    <location>
        <begin position="346"/>
        <end position="379"/>
    </location>
</feature>
<evidence type="ECO:0000313" key="6">
    <source>
        <dbReference type="EMBL" id="KAH3779890.1"/>
    </source>
</evidence>
<dbReference type="Proteomes" id="UP000828390">
    <property type="component" value="Unassembled WGS sequence"/>
</dbReference>
<dbReference type="AlphaFoldDB" id="A0A9D4EHS4"/>
<dbReference type="InterPro" id="IPR019787">
    <property type="entry name" value="Znf_PHD-finger"/>
</dbReference>